<dbReference type="EMBL" id="GBRH01279020">
    <property type="protein sequence ID" value="JAD18875.1"/>
    <property type="molecule type" value="Transcribed_RNA"/>
</dbReference>
<sequence>MKMEKKHSLRSPLIKHENQIVSMVMCLMFIYAWEFIETLQKPVLAVI</sequence>
<proteinExistence type="predicted"/>
<feature type="transmembrane region" description="Helical" evidence="1">
    <location>
        <begin position="20"/>
        <end position="36"/>
    </location>
</feature>
<protein>
    <submittedName>
        <fullName evidence="2">Uncharacterized protein</fullName>
    </submittedName>
</protein>
<reference evidence="2" key="2">
    <citation type="journal article" date="2015" name="Data Brief">
        <title>Shoot transcriptome of the giant reed, Arundo donax.</title>
        <authorList>
            <person name="Barrero R.A."/>
            <person name="Guerrero F.D."/>
            <person name="Moolhuijzen P."/>
            <person name="Goolsby J.A."/>
            <person name="Tidwell J."/>
            <person name="Bellgard S.E."/>
            <person name="Bellgard M.I."/>
        </authorList>
    </citation>
    <scope>NUCLEOTIDE SEQUENCE</scope>
    <source>
        <tissue evidence="2">Shoot tissue taken approximately 20 cm above the soil surface</tissue>
    </source>
</reference>
<reference evidence="2" key="1">
    <citation type="submission" date="2014-09" db="EMBL/GenBank/DDBJ databases">
        <authorList>
            <person name="Magalhaes I.L.F."/>
            <person name="Oliveira U."/>
            <person name="Santos F.R."/>
            <person name="Vidigal T.H.D.A."/>
            <person name="Brescovit A.D."/>
            <person name="Santos A.J."/>
        </authorList>
    </citation>
    <scope>NUCLEOTIDE SEQUENCE</scope>
    <source>
        <tissue evidence="2">Shoot tissue taken approximately 20 cm above the soil surface</tissue>
    </source>
</reference>
<keyword evidence="1" id="KW-0472">Membrane</keyword>
<dbReference type="AlphaFoldDB" id="A0A0A8Y1F1"/>
<keyword evidence="1" id="KW-1133">Transmembrane helix</keyword>
<keyword evidence="1" id="KW-0812">Transmembrane</keyword>
<evidence type="ECO:0000256" key="1">
    <source>
        <dbReference type="SAM" id="Phobius"/>
    </source>
</evidence>
<accession>A0A0A8Y1F1</accession>
<organism evidence="2">
    <name type="scientific">Arundo donax</name>
    <name type="common">Giant reed</name>
    <name type="synonym">Donax arundinaceus</name>
    <dbReference type="NCBI Taxonomy" id="35708"/>
    <lineage>
        <taxon>Eukaryota</taxon>
        <taxon>Viridiplantae</taxon>
        <taxon>Streptophyta</taxon>
        <taxon>Embryophyta</taxon>
        <taxon>Tracheophyta</taxon>
        <taxon>Spermatophyta</taxon>
        <taxon>Magnoliopsida</taxon>
        <taxon>Liliopsida</taxon>
        <taxon>Poales</taxon>
        <taxon>Poaceae</taxon>
        <taxon>PACMAD clade</taxon>
        <taxon>Arundinoideae</taxon>
        <taxon>Arundineae</taxon>
        <taxon>Arundo</taxon>
    </lineage>
</organism>
<evidence type="ECO:0000313" key="2">
    <source>
        <dbReference type="EMBL" id="JAD18875.1"/>
    </source>
</evidence>
<name>A0A0A8Y1F1_ARUDO</name>